<accession>A0A238JZS1</accession>
<sequence>MSGDLPTYYFRIRDNGAAVFLVDTENRQRRIELDQIAVVNLNRGEIKPQGGRELTEQDKLEINRWMVERKALLALRDIDDIQRAIDHMNTTTQWVQSKASPEQLEEVTDSLLLAMHDLRTVLVRKKADRLMKG</sequence>
<proteinExistence type="predicted"/>
<reference evidence="1 2" key="1">
    <citation type="submission" date="2017-05" db="EMBL/GenBank/DDBJ databases">
        <authorList>
            <person name="Song R."/>
            <person name="Chenine A.L."/>
            <person name="Ruprecht R.M."/>
        </authorList>
    </citation>
    <scope>NUCLEOTIDE SEQUENCE [LARGE SCALE GENOMIC DNA]</scope>
    <source>
        <strain evidence="1 2">CECT 8663</strain>
    </source>
</reference>
<dbReference type="OrthoDB" id="7849247at2"/>
<dbReference type="EMBL" id="FXYH01000002">
    <property type="protein sequence ID" value="SMX35634.1"/>
    <property type="molecule type" value="Genomic_DNA"/>
</dbReference>
<protein>
    <submittedName>
        <fullName evidence="1">Uncharacterized protein</fullName>
    </submittedName>
</protein>
<evidence type="ECO:0000313" key="1">
    <source>
        <dbReference type="EMBL" id="SMX35634.1"/>
    </source>
</evidence>
<name>A0A238JZS1_9RHOB</name>
<dbReference type="AlphaFoldDB" id="A0A238JZS1"/>
<gene>
    <name evidence="1" type="ORF">PEV8663_00541</name>
</gene>
<dbReference type="Proteomes" id="UP000220836">
    <property type="component" value="Unassembled WGS sequence"/>
</dbReference>
<dbReference type="RefSeq" id="WP_097803098.1">
    <property type="nucleotide sequence ID" value="NZ_FXYH01000002.1"/>
</dbReference>
<organism evidence="1 2">
    <name type="scientific">Pelagimonas varians</name>
    <dbReference type="NCBI Taxonomy" id="696760"/>
    <lineage>
        <taxon>Bacteria</taxon>
        <taxon>Pseudomonadati</taxon>
        <taxon>Pseudomonadota</taxon>
        <taxon>Alphaproteobacteria</taxon>
        <taxon>Rhodobacterales</taxon>
        <taxon>Roseobacteraceae</taxon>
        <taxon>Pelagimonas</taxon>
    </lineage>
</organism>
<evidence type="ECO:0000313" key="2">
    <source>
        <dbReference type="Proteomes" id="UP000220836"/>
    </source>
</evidence>
<keyword evidence="2" id="KW-1185">Reference proteome</keyword>